<accession>A0ABN1UM20</accession>
<dbReference type="InterPro" id="IPR016181">
    <property type="entry name" value="Acyl_CoA_acyltransferase"/>
</dbReference>
<dbReference type="EMBL" id="BAAAKV010000005">
    <property type="protein sequence ID" value="GAA1154741.1"/>
    <property type="molecule type" value="Genomic_DNA"/>
</dbReference>
<evidence type="ECO:0000313" key="1">
    <source>
        <dbReference type="EMBL" id="GAA1154741.1"/>
    </source>
</evidence>
<dbReference type="RefSeq" id="WP_344270128.1">
    <property type="nucleotide sequence ID" value="NZ_BAAAKV010000005.1"/>
</dbReference>
<proteinExistence type="predicted"/>
<evidence type="ECO:0000313" key="2">
    <source>
        <dbReference type="Proteomes" id="UP001501371"/>
    </source>
</evidence>
<organism evidence="1 2">
    <name type="scientific">Streptomyces hebeiensis</name>
    <dbReference type="NCBI Taxonomy" id="229486"/>
    <lineage>
        <taxon>Bacteria</taxon>
        <taxon>Bacillati</taxon>
        <taxon>Actinomycetota</taxon>
        <taxon>Actinomycetes</taxon>
        <taxon>Kitasatosporales</taxon>
        <taxon>Streptomycetaceae</taxon>
        <taxon>Streptomyces</taxon>
    </lineage>
</organism>
<keyword evidence="2" id="KW-1185">Reference proteome</keyword>
<comment type="caution">
    <text evidence="1">The sequence shown here is derived from an EMBL/GenBank/DDBJ whole genome shotgun (WGS) entry which is preliminary data.</text>
</comment>
<dbReference type="Gene3D" id="3.40.630.30">
    <property type="match status" value="1"/>
</dbReference>
<name>A0ABN1UM20_9ACTN</name>
<reference evidence="1 2" key="1">
    <citation type="journal article" date="2019" name="Int. J. Syst. Evol. Microbiol.">
        <title>The Global Catalogue of Microorganisms (GCM) 10K type strain sequencing project: providing services to taxonomists for standard genome sequencing and annotation.</title>
        <authorList>
            <consortium name="The Broad Institute Genomics Platform"/>
            <consortium name="The Broad Institute Genome Sequencing Center for Infectious Disease"/>
            <person name="Wu L."/>
            <person name="Ma J."/>
        </authorList>
    </citation>
    <scope>NUCLEOTIDE SEQUENCE [LARGE SCALE GENOMIC DNA]</scope>
    <source>
        <strain evidence="1 2">JCM 12696</strain>
    </source>
</reference>
<dbReference type="SUPFAM" id="SSF55729">
    <property type="entry name" value="Acyl-CoA N-acyltransferases (Nat)"/>
    <property type="match status" value="1"/>
</dbReference>
<sequence>MLYPHTESRQVVLRPAGTSDAPDAYEILFRTGYRGLPTIDEYVASFGRGASAVFLVDPAGGGEPAGLATISALNPAGHLTVEVTMADGRPAESLRDATALCTNFAFSMWRTRKVYFHTTRTSARALAFGDEYSAMIREEAVLRDYVFFHGRTWDVNVLSIRREEWDEQGVELLKLIT</sequence>
<dbReference type="Proteomes" id="UP001501371">
    <property type="component" value="Unassembled WGS sequence"/>
</dbReference>
<evidence type="ECO:0008006" key="3">
    <source>
        <dbReference type="Google" id="ProtNLM"/>
    </source>
</evidence>
<gene>
    <name evidence="1" type="ORF">GCM10009654_07830</name>
</gene>
<protein>
    <recommendedName>
        <fullName evidence="3">GNAT family N-acetyltransferase</fullName>
    </recommendedName>
</protein>